<dbReference type="RefSeq" id="WP_119478576.1">
    <property type="nucleotide sequence ID" value="NZ_QXML01000007.1"/>
</dbReference>
<dbReference type="AlphaFoldDB" id="A0A418PPM8"/>
<keyword evidence="1" id="KW-0732">Signal</keyword>
<gene>
    <name evidence="3" type="ORF">D0X99_14600</name>
</gene>
<dbReference type="EMBL" id="QXML01000007">
    <property type="protein sequence ID" value="RIW14033.1"/>
    <property type="molecule type" value="Genomic_DNA"/>
</dbReference>
<evidence type="ECO:0000313" key="3">
    <source>
        <dbReference type="EMBL" id="RIW14033.1"/>
    </source>
</evidence>
<dbReference type="InterPro" id="IPR025665">
    <property type="entry name" value="Beta-barrel_OMP_2"/>
</dbReference>
<keyword evidence="4" id="KW-1185">Reference proteome</keyword>
<feature type="signal peptide" evidence="1">
    <location>
        <begin position="1"/>
        <end position="19"/>
    </location>
</feature>
<proteinExistence type="predicted"/>
<name>A0A418PPM8_9BACT</name>
<sequence>MKKLLTLSLAILAFQFVQAQDSETKPKTPIGGRPNIPSDLNFEFGFNQLNNRPADLDIDFLGSRTFNASYQFPINLFGKGSGFTLNPGFGVGSDKLEFDGAKNLFINPLLGPESSKLTEVSDVYGKNINLISNNFSANYLEVPIDIRYHLNKNNYSKSFRISVGGKVGFLYEAHTKIKYESAEYDKRKIKDSQNFGLEKIRYAVSVKAGSPGFYVWGNFFLNDMWQAGRGPFANQSSQINFGLAVTVF</sequence>
<evidence type="ECO:0000259" key="2">
    <source>
        <dbReference type="Pfam" id="PF13568"/>
    </source>
</evidence>
<comment type="caution">
    <text evidence="3">The sequence shown here is derived from an EMBL/GenBank/DDBJ whole genome shotgun (WGS) entry which is preliminary data.</text>
</comment>
<evidence type="ECO:0000313" key="4">
    <source>
        <dbReference type="Proteomes" id="UP000283522"/>
    </source>
</evidence>
<dbReference type="Proteomes" id="UP000283522">
    <property type="component" value="Unassembled WGS sequence"/>
</dbReference>
<accession>A0A418PPM8</accession>
<feature type="chain" id="PRO_5019326730" evidence="1">
    <location>
        <begin position="20"/>
        <end position="248"/>
    </location>
</feature>
<feature type="domain" description="Outer membrane protein beta-barrel" evidence="2">
    <location>
        <begin position="19"/>
        <end position="214"/>
    </location>
</feature>
<dbReference type="Pfam" id="PF13568">
    <property type="entry name" value="OMP_b-brl_2"/>
    <property type="match status" value="1"/>
</dbReference>
<organism evidence="3 4">
    <name type="scientific">Algoriphagus lacus</name>
    <dbReference type="NCBI Taxonomy" id="2056311"/>
    <lineage>
        <taxon>Bacteria</taxon>
        <taxon>Pseudomonadati</taxon>
        <taxon>Bacteroidota</taxon>
        <taxon>Cytophagia</taxon>
        <taxon>Cytophagales</taxon>
        <taxon>Cyclobacteriaceae</taxon>
        <taxon>Algoriphagus</taxon>
    </lineage>
</organism>
<evidence type="ECO:0000256" key="1">
    <source>
        <dbReference type="SAM" id="SignalP"/>
    </source>
</evidence>
<protein>
    <submittedName>
        <fullName evidence="3">PorT family protein</fullName>
    </submittedName>
</protein>
<reference evidence="3 4" key="1">
    <citation type="submission" date="2018-09" db="EMBL/GenBank/DDBJ databases">
        <authorList>
            <person name="Wang X."/>
            <person name="Du Z."/>
        </authorList>
    </citation>
    <scope>NUCLEOTIDE SEQUENCE [LARGE SCALE GENOMIC DNA]</scope>
    <source>
        <strain evidence="3 4">N3</strain>
    </source>
</reference>
<dbReference type="OrthoDB" id="959017at2"/>